<comment type="caution">
    <text evidence="1">The sequence shown here is derived from an EMBL/GenBank/DDBJ whole genome shotgun (WGS) entry which is preliminary data.</text>
</comment>
<gene>
    <name evidence="1" type="ORF">GMARGA_LOCUS40310</name>
</gene>
<dbReference type="EMBL" id="CAJVQB010102055">
    <property type="protein sequence ID" value="CAG8850630.1"/>
    <property type="molecule type" value="Genomic_DNA"/>
</dbReference>
<protein>
    <submittedName>
        <fullName evidence="1">25135_t:CDS:1</fullName>
    </submittedName>
</protein>
<evidence type="ECO:0000313" key="2">
    <source>
        <dbReference type="Proteomes" id="UP000789901"/>
    </source>
</evidence>
<organism evidence="1 2">
    <name type="scientific">Gigaspora margarita</name>
    <dbReference type="NCBI Taxonomy" id="4874"/>
    <lineage>
        <taxon>Eukaryota</taxon>
        <taxon>Fungi</taxon>
        <taxon>Fungi incertae sedis</taxon>
        <taxon>Mucoromycota</taxon>
        <taxon>Glomeromycotina</taxon>
        <taxon>Glomeromycetes</taxon>
        <taxon>Diversisporales</taxon>
        <taxon>Gigasporaceae</taxon>
        <taxon>Gigaspora</taxon>
    </lineage>
</organism>
<sequence length="139" mass="16524">DEESDCINEDIEYKIEDGAEFSNWDTLERILKKHELEVGFKSIKFRLEHDNNGDIIRRYFVYENSKEHQPKKKVIDANHRKRDSKKVGCPWQLNTGCKKNSGTIFINKLIDKHYYLLAPYRKKFAPSLRSLSQEVFDEI</sequence>
<accession>A0ABN7XBQ0</accession>
<reference evidence="1 2" key="1">
    <citation type="submission" date="2021-06" db="EMBL/GenBank/DDBJ databases">
        <authorList>
            <person name="Kallberg Y."/>
            <person name="Tangrot J."/>
            <person name="Rosling A."/>
        </authorList>
    </citation>
    <scope>NUCLEOTIDE SEQUENCE [LARGE SCALE GENOMIC DNA]</scope>
    <source>
        <strain evidence="1 2">120-4 pot B 10/14</strain>
    </source>
</reference>
<feature type="non-terminal residue" evidence="1">
    <location>
        <position position="139"/>
    </location>
</feature>
<proteinExistence type="predicted"/>
<keyword evidence="2" id="KW-1185">Reference proteome</keyword>
<evidence type="ECO:0000313" key="1">
    <source>
        <dbReference type="EMBL" id="CAG8850630.1"/>
    </source>
</evidence>
<name>A0ABN7XBQ0_GIGMA</name>
<dbReference type="Proteomes" id="UP000789901">
    <property type="component" value="Unassembled WGS sequence"/>
</dbReference>
<feature type="non-terminal residue" evidence="1">
    <location>
        <position position="1"/>
    </location>
</feature>